<evidence type="ECO:0000256" key="2">
    <source>
        <dbReference type="ARBA" id="ARBA00022448"/>
    </source>
</evidence>
<evidence type="ECO:0000259" key="5">
    <source>
        <dbReference type="Pfam" id="PF00005"/>
    </source>
</evidence>
<keyword evidence="4" id="KW-0067">ATP-binding</keyword>
<dbReference type="EMBL" id="UINC01110327">
    <property type="protein sequence ID" value="SVC77759.1"/>
    <property type="molecule type" value="Genomic_DNA"/>
</dbReference>
<dbReference type="SUPFAM" id="SSF52540">
    <property type="entry name" value="P-loop containing nucleoside triphosphate hydrolases"/>
    <property type="match status" value="1"/>
</dbReference>
<organism evidence="6">
    <name type="scientific">marine metagenome</name>
    <dbReference type="NCBI Taxonomy" id="408172"/>
    <lineage>
        <taxon>unclassified sequences</taxon>
        <taxon>metagenomes</taxon>
        <taxon>ecological metagenomes</taxon>
    </lineage>
</organism>
<comment type="similarity">
    <text evidence="1">Belongs to the ABC transporter superfamily.</text>
</comment>
<dbReference type="Gene3D" id="3.40.50.300">
    <property type="entry name" value="P-loop containing nucleotide triphosphate hydrolases"/>
    <property type="match status" value="2"/>
</dbReference>
<protein>
    <recommendedName>
        <fullName evidence="5">ABC transporter domain-containing protein</fullName>
    </recommendedName>
</protein>
<dbReference type="InterPro" id="IPR050319">
    <property type="entry name" value="ABC_transp_ATP-bind"/>
</dbReference>
<dbReference type="GO" id="GO:0016887">
    <property type="term" value="F:ATP hydrolysis activity"/>
    <property type="evidence" value="ECO:0007669"/>
    <property type="project" value="InterPro"/>
</dbReference>
<name>A0A382PWN0_9ZZZZ</name>
<evidence type="ECO:0000256" key="1">
    <source>
        <dbReference type="ARBA" id="ARBA00005417"/>
    </source>
</evidence>
<keyword evidence="2" id="KW-0813">Transport</keyword>
<dbReference type="GO" id="GO:0005524">
    <property type="term" value="F:ATP binding"/>
    <property type="evidence" value="ECO:0007669"/>
    <property type="project" value="UniProtKB-KW"/>
</dbReference>
<feature type="non-terminal residue" evidence="6">
    <location>
        <position position="338"/>
    </location>
</feature>
<proteinExistence type="inferred from homology"/>
<keyword evidence="3" id="KW-0547">Nucleotide-binding</keyword>
<gene>
    <name evidence="6" type="ORF">METZ01_LOCUS330613</name>
</gene>
<dbReference type="AlphaFoldDB" id="A0A382PWN0"/>
<dbReference type="InterPro" id="IPR003439">
    <property type="entry name" value="ABC_transporter-like_ATP-bd"/>
</dbReference>
<dbReference type="Pfam" id="PF00005">
    <property type="entry name" value="ABC_tran"/>
    <property type="match status" value="1"/>
</dbReference>
<feature type="non-terminal residue" evidence="6">
    <location>
        <position position="1"/>
    </location>
</feature>
<evidence type="ECO:0000256" key="3">
    <source>
        <dbReference type="ARBA" id="ARBA00022741"/>
    </source>
</evidence>
<dbReference type="PANTHER" id="PTHR43776:SF7">
    <property type="entry name" value="D,D-DIPEPTIDE TRANSPORT ATP-BINDING PROTEIN DDPF-RELATED"/>
    <property type="match status" value="1"/>
</dbReference>
<evidence type="ECO:0000313" key="6">
    <source>
        <dbReference type="EMBL" id="SVC77759.1"/>
    </source>
</evidence>
<evidence type="ECO:0000256" key="4">
    <source>
        <dbReference type="ARBA" id="ARBA00022840"/>
    </source>
</evidence>
<sequence>GDWQPSLILISHDIGFAYKIVDKIYIMYRGTIVQKLNLISKNKNKIPLSTILDDNKTILHPYTRALLASVVSRTFNLVDTDPPNLTIRNDTSCPYHLVCRHKPDDEAQCTDDFIDERTVNVDDMMRCVHSKDGIIYGSIDDDNYDWKKGWQHLERENNPVILEVKMNGHKIGQSDILHPYEKVIQIRKNEILGLVGESGSGKTTLGKIIVGYPEYSTQRDSSVIYYDESGQEYNYTDYRIRKKLGYPIQIIHQDPQFSLNPNMTVKESLIESIKIGLVKIKGEYNSIDLNKSLNKYCDALAFSGKLLNKQIKTLSGGQQRRLGIGRVFALKPRVIIAD</sequence>
<feature type="domain" description="ABC transporter" evidence="5">
    <location>
        <begin position="185"/>
        <end position="338"/>
    </location>
</feature>
<accession>A0A382PWN0</accession>
<dbReference type="InterPro" id="IPR027417">
    <property type="entry name" value="P-loop_NTPase"/>
</dbReference>
<reference evidence="6" key="1">
    <citation type="submission" date="2018-05" db="EMBL/GenBank/DDBJ databases">
        <authorList>
            <person name="Lanie J.A."/>
            <person name="Ng W.-L."/>
            <person name="Kazmierczak K.M."/>
            <person name="Andrzejewski T.M."/>
            <person name="Davidsen T.M."/>
            <person name="Wayne K.J."/>
            <person name="Tettelin H."/>
            <person name="Glass J.I."/>
            <person name="Rusch D."/>
            <person name="Podicherti R."/>
            <person name="Tsui H.-C.T."/>
            <person name="Winkler M.E."/>
        </authorList>
    </citation>
    <scope>NUCLEOTIDE SEQUENCE</scope>
</reference>
<dbReference type="PANTHER" id="PTHR43776">
    <property type="entry name" value="TRANSPORT ATP-BINDING PROTEIN"/>
    <property type="match status" value="1"/>
</dbReference>